<keyword evidence="3" id="KW-1185">Reference proteome</keyword>
<comment type="caution">
    <text evidence="2">The sequence shown here is derived from an EMBL/GenBank/DDBJ whole genome shotgun (WGS) entry which is preliminary data.</text>
</comment>
<accession>A0A059FYY7</accession>
<organism evidence="2 3">
    <name type="scientific">Hyphomonas hirschiana VP5</name>
    <dbReference type="NCBI Taxonomy" id="1280951"/>
    <lineage>
        <taxon>Bacteria</taxon>
        <taxon>Pseudomonadati</taxon>
        <taxon>Pseudomonadota</taxon>
        <taxon>Alphaproteobacteria</taxon>
        <taxon>Hyphomonadales</taxon>
        <taxon>Hyphomonadaceae</taxon>
        <taxon>Hyphomonas</taxon>
    </lineage>
</organism>
<sequence length="140" mass="15782">MPAFQPTADQFRAFRDDPYDGSVAQVNILKFRVKAEYRPEDPEHGEAISGRDAYMRYSEAFTVAAAEVGGTTLLLGDTERFFIGGGDWDAVLVNHFPNRQAFIATLNHKDYKDMSRHRDAGLLCQDLIVTRPTWVNGEKV</sequence>
<protein>
    <recommendedName>
        <fullName evidence="1">DUF1330 domain-containing protein</fullName>
    </recommendedName>
</protein>
<dbReference type="RefSeq" id="WP_011646233.1">
    <property type="nucleotide sequence ID" value="NZ_ARYI01000002.1"/>
</dbReference>
<reference evidence="2 3" key="1">
    <citation type="submission" date="2013-04" db="EMBL/GenBank/DDBJ databases">
        <title>Hyphomonas hirschiana VP5 Genome Sequencing.</title>
        <authorList>
            <person name="Lai Q."/>
            <person name="Shao Z."/>
        </authorList>
    </citation>
    <scope>NUCLEOTIDE SEQUENCE [LARGE SCALE GENOMIC DNA]</scope>
    <source>
        <strain evidence="2 3">VP5</strain>
    </source>
</reference>
<dbReference type="AlphaFoldDB" id="A0A059FYY7"/>
<dbReference type="OrthoDB" id="8909581at2"/>
<dbReference type="SUPFAM" id="SSF54909">
    <property type="entry name" value="Dimeric alpha+beta barrel"/>
    <property type="match status" value="1"/>
</dbReference>
<dbReference type="Proteomes" id="UP000025061">
    <property type="component" value="Unassembled WGS sequence"/>
</dbReference>
<evidence type="ECO:0000259" key="1">
    <source>
        <dbReference type="Pfam" id="PF07045"/>
    </source>
</evidence>
<dbReference type="Gene3D" id="3.30.70.100">
    <property type="match status" value="1"/>
</dbReference>
<gene>
    <name evidence="2" type="ORF">HHI_03632</name>
</gene>
<feature type="domain" description="DUF1330" evidence="1">
    <location>
        <begin position="49"/>
        <end position="129"/>
    </location>
</feature>
<dbReference type="EMBL" id="ARYI01000002">
    <property type="protein sequence ID" value="KCZ95831.1"/>
    <property type="molecule type" value="Genomic_DNA"/>
</dbReference>
<dbReference type="Pfam" id="PF07045">
    <property type="entry name" value="DUF1330"/>
    <property type="match status" value="1"/>
</dbReference>
<name>A0A059FYY7_9PROT</name>
<dbReference type="InterPro" id="IPR010753">
    <property type="entry name" value="DUF1330"/>
</dbReference>
<dbReference type="InterPro" id="IPR011008">
    <property type="entry name" value="Dimeric_a/b-barrel"/>
</dbReference>
<proteinExistence type="predicted"/>
<dbReference type="PATRIC" id="fig|1280951.3.peg.739"/>
<evidence type="ECO:0000313" key="2">
    <source>
        <dbReference type="EMBL" id="KCZ95831.1"/>
    </source>
</evidence>
<evidence type="ECO:0000313" key="3">
    <source>
        <dbReference type="Proteomes" id="UP000025061"/>
    </source>
</evidence>